<gene>
    <name evidence="1" type="ORF">IC229_18445</name>
</gene>
<accession>A0A926Y2L8</accession>
<keyword evidence="2" id="KW-1185">Reference proteome</keyword>
<comment type="caution">
    <text evidence="1">The sequence shown here is derived from an EMBL/GenBank/DDBJ whole genome shotgun (WGS) entry which is preliminary data.</text>
</comment>
<evidence type="ECO:0000313" key="2">
    <source>
        <dbReference type="Proteomes" id="UP000598820"/>
    </source>
</evidence>
<name>A0A926Y2L8_9BACT</name>
<evidence type="ECO:0000313" key="1">
    <source>
        <dbReference type="EMBL" id="MBD2702633.1"/>
    </source>
</evidence>
<protein>
    <recommendedName>
        <fullName evidence="3">Phage tail assembly chaperone</fullName>
    </recommendedName>
</protein>
<evidence type="ECO:0008006" key="3">
    <source>
        <dbReference type="Google" id="ProtNLM"/>
    </source>
</evidence>
<dbReference type="AlphaFoldDB" id="A0A926Y2L8"/>
<sequence length="137" mass="15433">MNKLSGYKEITLENGKTLEFKFANGALELYSELTGIKTFAEIDESLMPDLIDGVDENKNPIKVPTFTPRYLKAWRLWDYSAAKYAALAQRKPIDFTEWDAAEWIEQAGAEVFRAAMDIPEPDSTKKNEAPEVATANP</sequence>
<organism evidence="1 2">
    <name type="scientific">Spirosoma profusum</name>
    <dbReference type="NCBI Taxonomy" id="2771354"/>
    <lineage>
        <taxon>Bacteria</taxon>
        <taxon>Pseudomonadati</taxon>
        <taxon>Bacteroidota</taxon>
        <taxon>Cytophagia</taxon>
        <taxon>Cytophagales</taxon>
        <taxon>Cytophagaceae</taxon>
        <taxon>Spirosoma</taxon>
    </lineage>
</organism>
<dbReference type="EMBL" id="JACWZY010000016">
    <property type="protein sequence ID" value="MBD2702633.1"/>
    <property type="molecule type" value="Genomic_DNA"/>
</dbReference>
<proteinExistence type="predicted"/>
<dbReference type="RefSeq" id="WP_190888485.1">
    <property type="nucleotide sequence ID" value="NZ_JACWZY010000016.1"/>
</dbReference>
<dbReference type="Proteomes" id="UP000598820">
    <property type="component" value="Unassembled WGS sequence"/>
</dbReference>
<reference evidence="1" key="1">
    <citation type="submission" date="2020-09" db="EMBL/GenBank/DDBJ databases">
        <authorList>
            <person name="Kim M.K."/>
        </authorList>
    </citation>
    <scope>NUCLEOTIDE SEQUENCE</scope>
    <source>
        <strain evidence="1">BT702</strain>
    </source>
</reference>